<evidence type="ECO:0000256" key="3">
    <source>
        <dbReference type="ARBA" id="ARBA00024247"/>
    </source>
</evidence>
<gene>
    <name evidence="4" type="primary">moaD</name>
    <name evidence="4" type="ORF">ACFSUL_06320</name>
</gene>
<dbReference type="Proteomes" id="UP001597506">
    <property type="component" value="Unassembled WGS sequence"/>
</dbReference>
<evidence type="ECO:0000256" key="1">
    <source>
        <dbReference type="ARBA" id="ARBA00022741"/>
    </source>
</evidence>
<dbReference type="InterPro" id="IPR016155">
    <property type="entry name" value="Mopterin_synth/thiamin_S_b"/>
</dbReference>
<evidence type="ECO:0000313" key="4">
    <source>
        <dbReference type="EMBL" id="MFD2680365.1"/>
    </source>
</evidence>
<dbReference type="CDD" id="cd00754">
    <property type="entry name" value="Ubl_MoaD"/>
    <property type="match status" value="1"/>
</dbReference>
<protein>
    <recommendedName>
        <fullName evidence="3">Molybdopterin synthase sulfur carrier subunit</fullName>
    </recommendedName>
</protein>
<sequence>MIKVLLFAHLQEEIGKTELQIESENMTVEELKAWINSHYSVSHLDKAMTAINEQYATDVDSIQTGDVVAFIPPVSGG</sequence>
<comment type="caution">
    <text evidence="4">The sequence shown here is derived from an EMBL/GenBank/DDBJ whole genome shotgun (WGS) entry which is preliminary data.</text>
</comment>
<proteinExistence type="inferred from homology"/>
<dbReference type="PANTHER" id="PTHR33359">
    <property type="entry name" value="MOLYBDOPTERIN SYNTHASE SULFUR CARRIER SUBUNIT"/>
    <property type="match status" value="1"/>
</dbReference>
<dbReference type="RefSeq" id="WP_377933714.1">
    <property type="nucleotide sequence ID" value="NZ_JBHUMF010000015.1"/>
</dbReference>
<dbReference type="PANTHER" id="PTHR33359:SF1">
    <property type="entry name" value="MOLYBDOPTERIN SYNTHASE SULFUR CARRIER SUBUNIT"/>
    <property type="match status" value="1"/>
</dbReference>
<dbReference type="Pfam" id="PF02597">
    <property type="entry name" value="ThiS"/>
    <property type="match status" value="1"/>
</dbReference>
<keyword evidence="1" id="KW-0547">Nucleotide-binding</keyword>
<dbReference type="EMBL" id="JBHUMF010000015">
    <property type="protein sequence ID" value="MFD2680365.1"/>
    <property type="molecule type" value="Genomic_DNA"/>
</dbReference>
<name>A0ABW5RQ09_9BACI</name>
<organism evidence="4 5">
    <name type="scientific">Bacillus seohaeanensis</name>
    <dbReference type="NCBI Taxonomy" id="284580"/>
    <lineage>
        <taxon>Bacteria</taxon>
        <taxon>Bacillati</taxon>
        <taxon>Bacillota</taxon>
        <taxon>Bacilli</taxon>
        <taxon>Bacillales</taxon>
        <taxon>Bacillaceae</taxon>
        <taxon>Bacillus</taxon>
    </lineage>
</organism>
<dbReference type="InterPro" id="IPR012675">
    <property type="entry name" value="Beta-grasp_dom_sf"/>
</dbReference>
<evidence type="ECO:0000256" key="2">
    <source>
        <dbReference type="ARBA" id="ARBA00024200"/>
    </source>
</evidence>
<dbReference type="SUPFAM" id="SSF54285">
    <property type="entry name" value="MoaD/ThiS"/>
    <property type="match status" value="1"/>
</dbReference>
<dbReference type="NCBIfam" id="TIGR01682">
    <property type="entry name" value="moaD"/>
    <property type="match status" value="1"/>
</dbReference>
<dbReference type="Gene3D" id="3.10.20.30">
    <property type="match status" value="1"/>
</dbReference>
<accession>A0ABW5RQ09</accession>
<evidence type="ECO:0000313" key="5">
    <source>
        <dbReference type="Proteomes" id="UP001597506"/>
    </source>
</evidence>
<reference evidence="5" key="1">
    <citation type="journal article" date="2019" name="Int. J. Syst. Evol. Microbiol.">
        <title>The Global Catalogue of Microorganisms (GCM) 10K type strain sequencing project: providing services to taxonomists for standard genome sequencing and annotation.</title>
        <authorList>
            <consortium name="The Broad Institute Genomics Platform"/>
            <consortium name="The Broad Institute Genome Sequencing Center for Infectious Disease"/>
            <person name="Wu L."/>
            <person name="Ma J."/>
        </authorList>
    </citation>
    <scope>NUCLEOTIDE SEQUENCE [LARGE SCALE GENOMIC DNA]</scope>
    <source>
        <strain evidence="5">KCTC 3913</strain>
    </source>
</reference>
<dbReference type="InterPro" id="IPR003749">
    <property type="entry name" value="ThiS/MoaD-like"/>
</dbReference>
<comment type="similarity">
    <text evidence="2">Belongs to the MoaD family.</text>
</comment>
<keyword evidence="5" id="KW-1185">Reference proteome</keyword>
<dbReference type="InterPro" id="IPR044672">
    <property type="entry name" value="MOCS2A"/>
</dbReference>